<keyword evidence="3" id="KW-1185">Reference proteome</keyword>
<name>A0A1R1EJD6_9BACL</name>
<dbReference type="Pfam" id="PF00583">
    <property type="entry name" value="Acetyltransf_1"/>
    <property type="match status" value="1"/>
</dbReference>
<accession>A0A1R1EJD6</accession>
<dbReference type="AlphaFoldDB" id="A0A1R1EJD6"/>
<dbReference type="EMBL" id="MRTP01000008">
    <property type="protein sequence ID" value="OMF51925.1"/>
    <property type="molecule type" value="Genomic_DNA"/>
</dbReference>
<dbReference type="SUPFAM" id="SSF55729">
    <property type="entry name" value="Acyl-CoA N-acyltransferases (Nat)"/>
    <property type="match status" value="1"/>
</dbReference>
<dbReference type="InterPro" id="IPR000182">
    <property type="entry name" value="GNAT_dom"/>
</dbReference>
<evidence type="ECO:0000313" key="3">
    <source>
        <dbReference type="Proteomes" id="UP000187172"/>
    </source>
</evidence>
<dbReference type="InterPro" id="IPR016181">
    <property type="entry name" value="Acyl_CoA_acyltransferase"/>
</dbReference>
<dbReference type="CDD" id="cd04301">
    <property type="entry name" value="NAT_SF"/>
    <property type="match status" value="1"/>
</dbReference>
<reference evidence="2 3" key="1">
    <citation type="submission" date="2016-11" db="EMBL/GenBank/DDBJ databases">
        <title>Paenibacillus species isolates.</title>
        <authorList>
            <person name="Beno S.M."/>
        </authorList>
    </citation>
    <scope>NUCLEOTIDE SEQUENCE [LARGE SCALE GENOMIC DNA]</scope>
    <source>
        <strain evidence="2 3">FSL R5-0378</strain>
    </source>
</reference>
<dbReference type="Proteomes" id="UP000187172">
    <property type="component" value="Unassembled WGS sequence"/>
</dbReference>
<protein>
    <submittedName>
        <fullName evidence="2">Histone acetyltransferase</fullName>
    </submittedName>
</protein>
<dbReference type="PROSITE" id="PS51186">
    <property type="entry name" value="GNAT"/>
    <property type="match status" value="1"/>
</dbReference>
<gene>
    <name evidence="2" type="ORF">BK138_24145</name>
</gene>
<evidence type="ECO:0000259" key="1">
    <source>
        <dbReference type="PROSITE" id="PS51186"/>
    </source>
</evidence>
<organism evidence="2 3">
    <name type="scientific">Paenibacillus rhizosphaerae</name>
    <dbReference type="NCBI Taxonomy" id="297318"/>
    <lineage>
        <taxon>Bacteria</taxon>
        <taxon>Bacillati</taxon>
        <taxon>Bacillota</taxon>
        <taxon>Bacilli</taxon>
        <taxon>Bacillales</taxon>
        <taxon>Paenibacillaceae</taxon>
        <taxon>Paenibacillus</taxon>
    </lineage>
</organism>
<comment type="caution">
    <text evidence="2">The sequence shown here is derived from an EMBL/GenBank/DDBJ whole genome shotgun (WGS) entry which is preliminary data.</text>
</comment>
<dbReference type="GO" id="GO:0016747">
    <property type="term" value="F:acyltransferase activity, transferring groups other than amino-acyl groups"/>
    <property type="evidence" value="ECO:0007669"/>
    <property type="project" value="InterPro"/>
</dbReference>
<dbReference type="Gene3D" id="3.40.630.30">
    <property type="match status" value="1"/>
</dbReference>
<keyword evidence="2" id="KW-0808">Transferase</keyword>
<feature type="domain" description="N-acetyltransferase" evidence="1">
    <location>
        <begin position="1"/>
        <end position="139"/>
    </location>
</feature>
<evidence type="ECO:0000313" key="2">
    <source>
        <dbReference type="EMBL" id="OMF51925.1"/>
    </source>
</evidence>
<dbReference type="STRING" id="297318.BK138_24145"/>
<proteinExistence type="predicted"/>
<dbReference type="RefSeq" id="WP_076173351.1">
    <property type="nucleotide sequence ID" value="NZ_MRTP01000008.1"/>
</dbReference>
<sequence length="144" mass="16894">MPEIPNIRRGTADEANYVRNKLIEFNSKQVPNGIYEEVNLCVMDEEEHIIAGLNSVICWNWMEIDILWVDDEHRGSGHGKRLLEEAEEIARSKQCTFIKLNTFSFQAPEFYRKYGYKEMAVIENAPLGSKHYYFIKELTDHHQV</sequence>